<proteinExistence type="predicted"/>
<feature type="transmembrane region" description="Helical" evidence="1">
    <location>
        <begin position="91"/>
        <end position="109"/>
    </location>
</feature>
<feature type="transmembrane region" description="Helical" evidence="1">
    <location>
        <begin position="31"/>
        <end position="49"/>
    </location>
</feature>
<sequence>MVSADPQIWIQALLTIAATSFVFRDNIVFKVAQYTFIGVAAGHYIVMGVKNIINYGWVHLAGGAYIYVVVFILGILLYARFSKEYYWLYRYPIAFMVGNGIGISIRAAIHSDFIKNIAA</sequence>
<organism evidence="2">
    <name type="scientific">marine sediment metagenome</name>
    <dbReference type="NCBI Taxonomy" id="412755"/>
    <lineage>
        <taxon>unclassified sequences</taxon>
        <taxon>metagenomes</taxon>
        <taxon>ecological metagenomes</taxon>
    </lineage>
</organism>
<keyword evidence="1" id="KW-1133">Transmembrane helix</keyword>
<feature type="transmembrane region" description="Helical" evidence="1">
    <location>
        <begin position="55"/>
        <end position="79"/>
    </location>
</feature>
<evidence type="ECO:0000256" key="1">
    <source>
        <dbReference type="SAM" id="Phobius"/>
    </source>
</evidence>
<gene>
    <name evidence="2" type="ORF">S01H1_48158</name>
</gene>
<name>X0W8E6_9ZZZZ</name>
<comment type="caution">
    <text evidence="2">The sequence shown here is derived from an EMBL/GenBank/DDBJ whole genome shotgun (WGS) entry which is preliminary data.</text>
</comment>
<reference evidence="2" key="1">
    <citation type="journal article" date="2014" name="Front. Microbiol.">
        <title>High frequency of phylogenetically diverse reductive dehalogenase-homologous genes in deep subseafloor sedimentary metagenomes.</title>
        <authorList>
            <person name="Kawai M."/>
            <person name="Futagami T."/>
            <person name="Toyoda A."/>
            <person name="Takaki Y."/>
            <person name="Nishi S."/>
            <person name="Hori S."/>
            <person name="Arai W."/>
            <person name="Tsubouchi T."/>
            <person name="Morono Y."/>
            <person name="Uchiyama I."/>
            <person name="Ito T."/>
            <person name="Fujiyama A."/>
            <person name="Inagaki F."/>
            <person name="Takami H."/>
        </authorList>
    </citation>
    <scope>NUCLEOTIDE SEQUENCE</scope>
    <source>
        <strain evidence="2">Expedition CK06-06</strain>
    </source>
</reference>
<feature type="non-terminal residue" evidence="2">
    <location>
        <position position="119"/>
    </location>
</feature>
<keyword evidence="1" id="KW-0472">Membrane</keyword>
<protein>
    <submittedName>
        <fullName evidence="2">Uncharacterized protein</fullName>
    </submittedName>
</protein>
<dbReference type="EMBL" id="BARS01030920">
    <property type="protein sequence ID" value="GAG26885.1"/>
    <property type="molecule type" value="Genomic_DNA"/>
</dbReference>
<evidence type="ECO:0000313" key="2">
    <source>
        <dbReference type="EMBL" id="GAG26885.1"/>
    </source>
</evidence>
<dbReference type="AlphaFoldDB" id="X0W8E6"/>
<keyword evidence="1" id="KW-0812">Transmembrane</keyword>
<accession>X0W8E6</accession>